<dbReference type="Gene3D" id="3.40.630.10">
    <property type="entry name" value="Zn peptidases"/>
    <property type="match status" value="1"/>
</dbReference>
<dbReference type="SUPFAM" id="SSF53187">
    <property type="entry name" value="Zn-dependent exopeptidases"/>
    <property type="match status" value="1"/>
</dbReference>
<dbReference type="AlphaFoldDB" id="A0A939HGW5"/>
<keyword evidence="3" id="KW-0862">Zinc</keyword>
<evidence type="ECO:0000256" key="3">
    <source>
        <dbReference type="PIRSR" id="PIRSR001235-1"/>
    </source>
</evidence>
<dbReference type="GO" id="GO:0016813">
    <property type="term" value="F:hydrolase activity, acting on carbon-nitrogen (but not peptide) bonds, in linear amidines"/>
    <property type="evidence" value="ECO:0007669"/>
    <property type="project" value="InterPro"/>
</dbReference>
<gene>
    <name evidence="4" type="ORF">J1902_09600</name>
</gene>
<feature type="binding site" evidence="3">
    <location>
        <position position="88"/>
    </location>
    <ligand>
        <name>Zn(2+)</name>
        <dbReference type="ChEBI" id="CHEBI:29105"/>
        <label>1</label>
    </ligand>
</feature>
<feature type="binding site" evidence="3">
    <location>
        <position position="186"/>
    </location>
    <ligand>
        <name>Zn(2+)</name>
        <dbReference type="ChEBI" id="CHEBI:29105"/>
        <label>1</label>
    </ligand>
</feature>
<accession>A0A939HGW5</accession>
<dbReference type="InterPro" id="IPR002933">
    <property type="entry name" value="Peptidase_M20"/>
</dbReference>
<proteinExistence type="inferred from homology"/>
<dbReference type="PANTHER" id="PTHR32494">
    <property type="entry name" value="ALLANTOATE DEIMINASE-RELATED"/>
    <property type="match status" value="1"/>
</dbReference>
<feature type="binding site" evidence="3">
    <location>
        <position position="77"/>
    </location>
    <ligand>
        <name>Zn(2+)</name>
        <dbReference type="ChEBI" id="CHEBI:29105"/>
        <label>1</label>
    </ligand>
</feature>
<feature type="binding site" evidence="3">
    <location>
        <position position="127"/>
    </location>
    <ligand>
        <name>Zn(2+)</name>
        <dbReference type="ChEBI" id="CHEBI:29105"/>
        <label>2</label>
    </ligand>
</feature>
<keyword evidence="2" id="KW-0378">Hydrolase</keyword>
<reference evidence="4" key="1">
    <citation type="submission" date="2021-03" db="EMBL/GenBank/DDBJ databases">
        <title>A new species, PO-11, isolated from a karst cave deposit.</title>
        <authorList>
            <person name="Zhaoxiaoyong W."/>
        </authorList>
    </citation>
    <scope>NUCLEOTIDE SEQUENCE</scope>
    <source>
        <strain evidence="4">PO-11</strain>
    </source>
</reference>
<dbReference type="InterPro" id="IPR010158">
    <property type="entry name" value="Amidase_Cbmase"/>
</dbReference>
<dbReference type="EMBL" id="JAFNLL010000018">
    <property type="protein sequence ID" value="MBO1268225.1"/>
    <property type="molecule type" value="Genomic_DNA"/>
</dbReference>
<name>A0A939HGW5_9MICC</name>
<dbReference type="NCBIfam" id="NF006772">
    <property type="entry name" value="PRK09290.2-1"/>
    <property type="match status" value="1"/>
</dbReference>
<dbReference type="PIRSF" id="PIRSF001235">
    <property type="entry name" value="Amidase_carbamoylase"/>
    <property type="match status" value="1"/>
</dbReference>
<dbReference type="GO" id="GO:0046872">
    <property type="term" value="F:metal ion binding"/>
    <property type="evidence" value="ECO:0007669"/>
    <property type="project" value="UniProtKB-KW"/>
</dbReference>
<feature type="binding site" evidence="3">
    <location>
        <position position="379"/>
    </location>
    <ligand>
        <name>Zn(2+)</name>
        <dbReference type="ChEBI" id="CHEBI:29105"/>
        <label>2</label>
    </ligand>
</feature>
<comment type="caution">
    <text evidence="4">The sequence shown here is derived from an EMBL/GenBank/DDBJ whole genome shotgun (WGS) entry which is preliminary data.</text>
</comment>
<dbReference type="CDD" id="cd03884">
    <property type="entry name" value="M20_bAS"/>
    <property type="match status" value="1"/>
</dbReference>
<keyword evidence="5" id="KW-1185">Reference proteome</keyword>
<evidence type="ECO:0000256" key="2">
    <source>
        <dbReference type="ARBA" id="ARBA00022801"/>
    </source>
</evidence>
<organism evidence="4 5">
    <name type="scientific">Arthrobacter cavernae</name>
    <dbReference type="NCBI Taxonomy" id="2817681"/>
    <lineage>
        <taxon>Bacteria</taxon>
        <taxon>Bacillati</taxon>
        <taxon>Actinomycetota</taxon>
        <taxon>Actinomycetes</taxon>
        <taxon>Micrococcales</taxon>
        <taxon>Micrococcaceae</taxon>
        <taxon>Arthrobacter</taxon>
    </lineage>
</organism>
<dbReference type="RefSeq" id="WP_207616024.1">
    <property type="nucleotide sequence ID" value="NZ_JAFNLL010000018.1"/>
</dbReference>
<sequence>MSAAAFLNDFHHVATIGATPNNGVDRQAATADDARTRNWFAEWVRRAGWELRVDGIGNMFGLLEWTPGAPFVVIGSHLDSQPLGGRFDGAYGVIAAMHAARSIDLEVAESGMAPRFNLAVVNWFNEEGGRFAPSIMGSSVFAGLLDREKMLAVTDLQGVSVREALDGIGYLGTAEGPELAGYAEIHIEQGRILEREGINIGLVDSSWYTQKLDIEVLGEQSHTGATAMADRHDALVAASKIILMVHDVTKDFAEEALVSSVGQLTLEPNSPIVVARRVHLVADLRSGDPEIVTAARAALLEQIDALAREHDIKVNVKDFDIRPIRRFPKAGLELSAKVAGKLGLSSRRIQTMAGHDSVAMNTVAPSVMLFIPSVDGVSHCEREFTTDDDMVTGLAMLTGVARELVSGALAGQERPTAELATAVAGAAGAMAGGAA</sequence>
<comment type="similarity">
    <text evidence="1">Belongs to the peptidase M20 family.</text>
</comment>
<protein>
    <submittedName>
        <fullName evidence="4">M20 family metallo-hydrolase</fullName>
    </submittedName>
</protein>
<evidence type="ECO:0000313" key="4">
    <source>
        <dbReference type="EMBL" id="MBO1268225.1"/>
    </source>
</evidence>
<comment type="cofactor">
    <cofactor evidence="3">
        <name>Zn(2+)</name>
        <dbReference type="ChEBI" id="CHEBI:29105"/>
    </cofactor>
    <text evidence="3">Binds 2 Zn(2+) ions per subunit.</text>
</comment>
<dbReference type="Gene3D" id="3.30.70.360">
    <property type="match status" value="1"/>
</dbReference>
<keyword evidence="3" id="KW-0479">Metal-binding</keyword>
<dbReference type="InterPro" id="IPR036264">
    <property type="entry name" value="Bact_exopeptidase_dim_dom"/>
</dbReference>
<dbReference type="Pfam" id="PF01546">
    <property type="entry name" value="Peptidase_M20"/>
    <property type="match status" value="1"/>
</dbReference>
<dbReference type="PANTHER" id="PTHR32494:SF5">
    <property type="entry name" value="ALLANTOATE AMIDOHYDROLASE"/>
    <property type="match status" value="1"/>
</dbReference>
<dbReference type="SUPFAM" id="SSF55031">
    <property type="entry name" value="Bacterial exopeptidase dimerisation domain"/>
    <property type="match status" value="1"/>
</dbReference>
<evidence type="ECO:0000256" key="1">
    <source>
        <dbReference type="ARBA" id="ARBA00006153"/>
    </source>
</evidence>
<evidence type="ECO:0000313" key="5">
    <source>
        <dbReference type="Proteomes" id="UP000664164"/>
    </source>
</evidence>
<dbReference type="NCBIfam" id="TIGR01879">
    <property type="entry name" value="hydantase"/>
    <property type="match status" value="1"/>
</dbReference>
<dbReference type="Proteomes" id="UP000664164">
    <property type="component" value="Unassembled WGS sequence"/>
</dbReference>
<feature type="binding site" evidence="3">
    <location>
        <position position="88"/>
    </location>
    <ligand>
        <name>Zn(2+)</name>
        <dbReference type="ChEBI" id="CHEBI:29105"/>
        <label>2</label>
    </ligand>
</feature>